<dbReference type="InterPro" id="IPR008480">
    <property type="entry name" value="DUF761_pln"/>
</dbReference>
<evidence type="ECO:0008006" key="3">
    <source>
        <dbReference type="Google" id="ProtNLM"/>
    </source>
</evidence>
<evidence type="ECO:0000313" key="1">
    <source>
        <dbReference type="EMBL" id="THU72516.1"/>
    </source>
</evidence>
<name>A0A4S8KBN9_MUSBA</name>
<reference evidence="1 2" key="1">
    <citation type="journal article" date="2019" name="Nat. Plants">
        <title>Genome sequencing of Musa balbisiana reveals subgenome evolution and function divergence in polyploid bananas.</title>
        <authorList>
            <person name="Yao X."/>
        </authorList>
    </citation>
    <scope>NUCLEOTIDE SEQUENCE [LARGE SCALE GENOMIC DNA]</scope>
    <source>
        <strain evidence="2">cv. DH-PKW</strain>
        <tissue evidence="1">Leaves</tissue>
    </source>
</reference>
<dbReference type="AlphaFoldDB" id="A0A4S8KBN9"/>
<dbReference type="STRING" id="52838.A0A4S8KBN9"/>
<dbReference type="PANTHER" id="PTHR33450">
    <property type="entry name" value="EMB|CAB67623.1-RELATED"/>
    <property type="match status" value="1"/>
</dbReference>
<gene>
    <name evidence="1" type="ORF">C4D60_Mb04t12960</name>
</gene>
<proteinExistence type="predicted"/>
<comment type="caution">
    <text evidence="1">The sequence shown here is derived from an EMBL/GenBank/DDBJ whole genome shotgun (WGS) entry which is preliminary data.</text>
</comment>
<keyword evidence="2" id="KW-1185">Reference proteome</keyword>
<dbReference type="PANTHER" id="PTHR33450:SF4">
    <property type="entry name" value="OS04G0665666 PROTEIN"/>
    <property type="match status" value="1"/>
</dbReference>
<accession>A0A4S8KBN9</accession>
<protein>
    <recommendedName>
        <fullName evidence="3">DUF761 domain-containing protein</fullName>
    </recommendedName>
</protein>
<sequence>MVAAVLWPCMLINSWIHQAVVLHFMAHHYHHHHHHHLRYLHSPCDLTVRRTSISTSIKCKTFLSSHVIRHIHHVVQALTNAKSMVWELLSRRNATSSTKPRRRQEEEVFSSIKPHVTPISEPLNPEKFEVDRCLYYDSTWNSMISAEVMNCDTASCYDDEEDEDEGGGGNEIDRLAEKFIASCYEKFRLEKQESYRRYQEMLARSM</sequence>
<dbReference type="Pfam" id="PF05553">
    <property type="entry name" value="DUF761"/>
    <property type="match status" value="1"/>
</dbReference>
<evidence type="ECO:0000313" key="2">
    <source>
        <dbReference type="Proteomes" id="UP000317650"/>
    </source>
</evidence>
<organism evidence="1 2">
    <name type="scientific">Musa balbisiana</name>
    <name type="common">Banana</name>
    <dbReference type="NCBI Taxonomy" id="52838"/>
    <lineage>
        <taxon>Eukaryota</taxon>
        <taxon>Viridiplantae</taxon>
        <taxon>Streptophyta</taxon>
        <taxon>Embryophyta</taxon>
        <taxon>Tracheophyta</taxon>
        <taxon>Spermatophyta</taxon>
        <taxon>Magnoliopsida</taxon>
        <taxon>Liliopsida</taxon>
        <taxon>Zingiberales</taxon>
        <taxon>Musaceae</taxon>
        <taxon>Musa</taxon>
    </lineage>
</organism>
<dbReference type="Proteomes" id="UP000317650">
    <property type="component" value="Chromosome 4"/>
</dbReference>
<dbReference type="EMBL" id="PYDT01000001">
    <property type="protein sequence ID" value="THU72516.1"/>
    <property type="molecule type" value="Genomic_DNA"/>
</dbReference>